<dbReference type="EMBL" id="CAJVQC010003309">
    <property type="protein sequence ID" value="CAG8524566.1"/>
    <property type="molecule type" value="Genomic_DNA"/>
</dbReference>
<keyword evidence="2" id="KW-1185">Reference proteome</keyword>
<accession>A0ACA9LDM9</accession>
<name>A0ACA9LDM9_9GLOM</name>
<evidence type="ECO:0000313" key="2">
    <source>
        <dbReference type="Proteomes" id="UP000789920"/>
    </source>
</evidence>
<feature type="non-terminal residue" evidence="1">
    <location>
        <position position="523"/>
    </location>
</feature>
<gene>
    <name evidence="1" type="ORF">RPERSI_LOCUS2858</name>
</gene>
<protein>
    <submittedName>
        <fullName evidence="1">25773_t:CDS:1</fullName>
    </submittedName>
</protein>
<organism evidence="1 2">
    <name type="scientific">Racocetra persica</name>
    <dbReference type="NCBI Taxonomy" id="160502"/>
    <lineage>
        <taxon>Eukaryota</taxon>
        <taxon>Fungi</taxon>
        <taxon>Fungi incertae sedis</taxon>
        <taxon>Mucoromycota</taxon>
        <taxon>Glomeromycotina</taxon>
        <taxon>Glomeromycetes</taxon>
        <taxon>Diversisporales</taxon>
        <taxon>Gigasporaceae</taxon>
        <taxon>Racocetra</taxon>
    </lineage>
</organism>
<evidence type="ECO:0000313" key="1">
    <source>
        <dbReference type="EMBL" id="CAG8524566.1"/>
    </source>
</evidence>
<dbReference type="Proteomes" id="UP000789920">
    <property type="component" value="Unassembled WGS sequence"/>
</dbReference>
<comment type="caution">
    <text evidence="1">The sequence shown here is derived from an EMBL/GenBank/DDBJ whole genome shotgun (WGS) entry which is preliminary data.</text>
</comment>
<proteinExistence type="predicted"/>
<reference evidence="1" key="1">
    <citation type="submission" date="2021-06" db="EMBL/GenBank/DDBJ databases">
        <authorList>
            <person name="Kallberg Y."/>
            <person name="Tangrot J."/>
            <person name="Rosling A."/>
        </authorList>
    </citation>
    <scope>NUCLEOTIDE SEQUENCE</scope>
    <source>
        <strain evidence="1">MA461A</strain>
    </source>
</reference>
<sequence>MTKSQLLAKINELMITFEEQKQEIKENHSKEISLYRKLINTKTNEITNLISIIENYKKEIERINEIRRKYEYKYNKRLKEKDKILKHKKEIHKHEKEERERVYKCETDILGQTINHLEQTINDLQNQLSENELKKIEKQVKQCLTSLHAKYDENATLDQKMNELVELYKEFGTELPNFRSKRQLFQTKMLKVRRIKELTFEQKLDKLLRECFMRRQERKKQEGKETRDFDPKYSDTNLVKMQKCLFHLDVDGAYNNDNEKYNLEKILEEFLNSLKALKEENEKLKKQIKDYNDEKKPLNDKNTELIKEVEVLKQQIKDHEKKENEKLKQQVNDCNEEKKILQDKNKNLENKNNNLKEELKKYESNREKQDSKNKNTVLKQELEKCDTFYTNLDKKVNIILDNFIVKYNKTDDLVSKIDKIELQELIDKIKNENKLLSKEKEEYEKTELVNQQIINKNKHLKEQDFENKISEILVDLDGTTRVLGSFINNNNLEKYEIRINKMLDNFKISYNKTDSLETKIDLI</sequence>